<dbReference type="RefSeq" id="XP_056575986.1">
    <property type="nucleotide sequence ID" value="XM_056727414.1"/>
</dbReference>
<accession>A0A9W9RHX4</accession>
<reference evidence="1" key="1">
    <citation type="submission" date="2022-12" db="EMBL/GenBank/DDBJ databases">
        <authorList>
            <person name="Petersen C."/>
        </authorList>
    </citation>
    <scope>NUCLEOTIDE SEQUENCE</scope>
    <source>
        <strain evidence="1">IBT 3081</strain>
    </source>
</reference>
<dbReference type="Proteomes" id="UP001147752">
    <property type="component" value="Unassembled WGS sequence"/>
</dbReference>
<dbReference type="EMBL" id="JAPZBT010000004">
    <property type="protein sequence ID" value="KAJ5360500.1"/>
    <property type="molecule type" value="Genomic_DNA"/>
</dbReference>
<name>A0A9W9RHX4_9EURO</name>
<comment type="caution">
    <text evidence="1">The sequence shown here is derived from an EMBL/GenBank/DDBJ whole genome shotgun (WGS) entry which is preliminary data.</text>
</comment>
<sequence length="78" mass="9091">MLKFLIDGGDWHGLLEDMCNIVHKNRMWGEPKARTGLSYMKREIGRSQGLRKEAHDFIYGEGKNPFHDSYCDTMELES</sequence>
<gene>
    <name evidence="1" type="ORF">N7517_009691</name>
</gene>
<protein>
    <submittedName>
        <fullName evidence="1">Uncharacterized protein</fullName>
    </submittedName>
</protein>
<proteinExistence type="predicted"/>
<reference evidence="1" key="2">
    <citation type="journal article" date="2023" name="IMA Fungus">
        <title>Comparative genomic study of the Penicillium genus elucidates a diverse pangenome and 15 lateral gene transfer events.</title>
        <authorList>
            <person name="Petersen C."/>
            <person name="Sorensen T."/>
            <person name="Nielsen M.R."/>
            <person name="Sondergaard T.E."/>
            <person name="Sorensen J.L."/>
            <person name="Fitzpatrick D.A."/>
            <person name="Frisvad J.C."/>
            <person name="Nielsen K.L."/>
        </authorList>
    </citation>
    <scope>NUCLEOTIDE SEQUENCE</scope>
    <source>
        <strain evidence="1">IBT 3081</strain>
    </source>
</reference>
<organism evidence="1 2">
    <name type="scientific">Penicillium concentricum</name>
    <dbReference type="NCBI Taxonomy" id="293559"/>
    <lineage>
        <taxon>Eukaryota</taxon>
        <taxon>Fungi</taxon>
        <taxon>Dikarya</taxon>
        <taxon>Ascomycota</taxon>
        <taxon>Pezizomycotina</taxon>
        <taxon>Eurotiomycetes</taxon>
        <taxon>Eurotiomycetidae</taxon>
        <taxon>Eurotiales</taxon>
        <taxon>Aspergillaceae</taxon>
        <taxon>Penicillium</taxon>
    </lineage>
</organism>
<dbReference type="AlphaFoldDB" id="A0A9W9RHX4"/>
<evidence type="ECO:0000313" key="2">
    <source>
        <dbReference type="Proteomes" id="UP001147752"/>
    </source>
</evidence>
<dbReference type="GeneID" id="81466597"/>
<evidence type="ECO:0000313" key="1">
    <source>
        <dbReference type="EMBL" id="KAJ5360500.1"/>
    </source>
</evidence>
<keyword evidence="2" id="KW-1185">Reference proteome</keyword>
<dbReference type="OrthoDB" id="4343772at2759"/>